<name>A0ACB9JE68_9ASTR</name>
<evidence type="ECO:0000313" key="1">
    <source>
        <dbReference type="EMBL" id="KAI3818769.1"/>
    </source>
</evidence>
<gene>
    <name evidence="1" type="ORF">L1987_12586</name>
</gene>
<accession>A0ACB9JE68</accession>
<reference evidence="1 2" key="2">
    <citation type="journal article" date="2022" name="Mol. Ecol. Resour.">
        <title>The genomes of chicory, endive, great burdock and yacon provide insights into Asteraceae paleo-polyploidization history and plant inulin production.</title>
        <authorList>
            <person name="Fan W."/>
            <person name="Wang S."/>
            <person name="Wang H."/>
            <person name="Wang A."/>
            <person name="Jiang F."/>
            <person name="Liu H."/>
            <person name="Zhao H."/>
            <person name="Xu D."/>
            <person name="Zhang Y."/>
        </authorList>
    </citation>
    <scope>NUCLEOTIDE SEQUENCE [LARGE SCALE GENOMIC DNA]</scope>
    <source>
        <strain evidence="2">cv. Yunnan</strain>
        <tissue evidence="1">Leaves</tissue>
    </source>
</reference>
<organism evidence="1 2">
    <name type="scientific">Smallanthus sonchifolius</name>
    <dbReference type="NCBI Taxonomy" id="185202"/>
    <lineage>
        <taxon>Eukaryota</taxon>
        <taxon>Viridiplantae</taxon>
        <taxon>Streptophyta</taxon>
        <taxon>Embryophyta</taxon>
        <taxon>Tracheophyta</taxon>
        <taxon>Spermatophyta</taxon>
        <taxon>Magnoliopsida</taxon>
        <taxon>eudicotyledons</taxon>
        <taxon>Gunneridae</taxon>
        <taxon>Pentapetalae</taxon>
        <taxon>asterids</taxon>
        <taxon>campanulids</taxon>
        <taxon>Asterales</taxon>
        <taxon>Asteraceae</taxon>
        <taxon>Asteroideae</taxon>
        <taxon>Heliantheae alliance</taxon>
        <taxon>Millerieae</taxon>
        <taxon>Smallanthus</taxon>
    </lineage>
</organism>
<reference evidence="2" key="1">
    <citation type="journal article" date="2022" name="Mol. Ecol. Resour.">
        <title>The genomes of chicory, endive, great burdock and yacon provide insights into Asteraceae palaeo-polyploidization history and plant inulin production.</title>
        <authorList>
            <person name="Fan W."/>
            <person name="Wang S."/>
            <person name="Wang H."/>
            <person name="Wang A."/>
            <person name="Jiang F."/>
            <person name="Liu H."/>
            <person name="Zhao H."/>
            <person name="Xu D."/>
            <person name="Zhang Y."/>
        </authorList>
    </citation>
    <scope>NUCLEOTIDE SEQUENCE [LARGE SCALE GENOMIC DNA]</scope>
    <source>
        <strain evidence="2">cv. Yunnan</strain>
    </source>
</reference>
<evidence type="ECO:0000313" key="2">
    <source>
        <dbReference type="Proteomes" id="UP001056120"/>
    </source>
</evidence>
<sequence>MVASSSSNSWTLPLKLLLISAGVLSVAIAAKSAAPFMFNFAVNDLPAIWSGVASWLEPPYLYVIINGIIIAIVACTHFQLNHHQENQSQQQVNYYPPINLPPSDLTSFHFSFGLKEPPPVTYDIEPPVVYETNRADVDVETVTVNGPRGVGGNEDDFNTTRSTWNPPPEFNFPVKEKQLVTSRFTHNRKPAKNIVEGARALRVLKPKKHETLDSTWKMITDGRRMPLTRQFRKLDTFNNLHHDRPSDDSTAAEKTKVVKKSETFTDRTTYENQNHSPKPASANLSPASGGKLKKDLSLSQDELNRRVEAFIKKFNEDMRLQRQESLNKYLEMVNRGAR</sequence>
<dbReference type="Proteomes" id="UP001056120">
    <property type="component" value="Linkage Group LG04"/>
</dbReference>
<dbReference type="EMBL" id="CM042021">
    <property type="protein sequence ID" value="KAI3818769.1"/>
    <property type="molecule type" value="Genomic_DNA"/>
</dbReference>
<proteinExistence type="predicted"/>
<comment type="caution">
    <text evidence="1">The sequence shown here is derived from an EMBL/GenBank/DDBJ whole genome shotgun (WGS) entry which is preliminary data.</text>
</comment>
<keyword evidence="2" id="KW-1185">Reference proteome</keyword>
<protein>
    <submittedName>
        <fullName evidence="1">Uncharacterized protein</fullName>
    </submittedName>
</protein>